<gene>
    <name evidence="4" type="ORF">COCCADRAFT_2246</name>
</gene>
<dbReference type="InterPro" id="IPR020841">
    <property type="entry name" value="PKS_Beta-ketoAc_synthase_dom"/>
</dbReference>
<sequence length="383" mass="40624">MSPSRPLKPTAIVGMACRLPGDVNSPEDFWDLLIDGRDGYSDFPYTRLNIDAWFGQNATRPGFSLKDDLDSFDNDFFNISAVEASTMDPAQKKMLEVTYEACERAGVSLAQLSGTCTGVYAGNFCPEQCLTGLKDSEFMTAYTATGASTAMLSNRISYAFDLKGPSLTVGTACASSGCALHMACSGLRNNDCDAASVCAANTIRSVEAQMFVSKLGVLSPTSRCHTFDSRADGYTRADGAVAFFVKQLSHAIRAGNPIHAVIRGTEVGANGSGGSITSPSEDAQIVVIRKAYENAGITDIQSTSYFECHGTGTPYGDVVETHAVGKIFAPYKTPGEPLHIGSVKPNLGHSESASALTTLMRVLLAIEANIIPPTIVFGVSMKR</sequence>
<dbReference type="Pfam" id="PF02801">
    <property type="entry name" value="Ketoacyl-synt_C"/>
    <property type="match status" value="1"/>
</dbReference>
<keyword evidence="1 2" id="KW-0808">Transferase</keyword>
<dbReference type="Gene3D" id="3.40.47.10">
    <property type="match status" value="1"/>
</dbReference>
<dbReference type="RefSeq" id="XP_007708909.1">
    <property type="nucleotide sequence ID" value="XM_007710719.1"/>
</dbReference>
<comment type="similarity">
    <text evidence="2">Belongs to the thiolase-like superfamily. Beta-ketoacyl-ACP synthases family.</text>
</comment>
<dbReference type="SMART" id="SM00825">
    <property type="entry name" value="PKS_KS"/>
    <property type="match status" value="1"/>
</dbReference>
<dbReference type="CDD" id="cd00833">
    <property type="entry name" value="PKS"/>
    <property type="match status" value="1"/>
</dbReference>
<evidence type="ECO:0000256" key="2">
    <source>
        <dbReference type="RuleBase" id="RU003694"/>
    </source>
</evidence>
<dbReference type="PANTHER" id="PTHR43775:SF50">
    <property type="entry name" value="HIGHLY REDUCING POLYKETIDE SYNTHASE SRDA"/>
    <property type="match status" value="1"/>
</dbReference>
<dbReference type="KEGG" id="bze:COCCADRAFT_2246"/>
<dbReference type="Proteomes" id="UP000053841">
    <property type="component" value="Unassembled WGS sequence"/>
</dbReference>
<dbReference type="GO" id="GO:0044550">
    <property type="term" value="P:secondary metabolite biosynthetic process"/>
    <property type="evidence" value="ECO:0007669"/>
    <property type="project" value="TreeGrafter"/>
</dbReference>
<dbReference type="GO" id="GO:0004312">
    <property type="term" value="F:fatty acid synthase activity"/>
    <property type="evidence" value="ECO:0007669"/>
    <property type="project" value="TreeGrafter"/>
</dbReference>
<evidence type="ECO:0000256" key="1">
    <source>
        <dbReference type="ARBA" id="ARBA00022679"/>
    </source>
</evidence>
<dbReference type="PROSITE" id="PS52004">
    <property type="entry name" value="KS3_2"/>
    <property type="match status" value="1"/>
</dbReference>
<evidence type="ECO:0000313" key="5">
    <source>
        <dbReference type="Proteomes" id="UP000053841"/>
    </source>
</evidence>
<accession>W6YGK6</accession>
<dbReference type="InterPro" id="IPR018201">
    <property type="entry name" value="Ketoacyl_synth_AS"/>
</dbReference>
<dbReference type="STRING" id="930089.W6YGK6"/>
<dbReference type="PROSITE" id="PS00606">
    <property type="entry name" value="KS3_1"/>
    <property type="match status" value="1"/>
</dbReference>
<dbReference type="OrthoDB" id="329835at2759"/>
<dbReference type="InterPro" id="IPR050091">
    <property type="entry name" value="PKS_NRPS_Biosynth_Enz"/>
</dbReference>
<dbReference type="InterPro" id="IPR014031">
    <property type="entry name" value="Ketoacyl_synth_C"/>
</dbReference>
<dbReference type="SUPFAM" id="SSF53901">
    <property type="entry name" value="Thiolase-like"/>
    <property type="match status" value="1"/>
</dbReference>
<dbReference type="InterPro" id="IPR014030">
    <property type="entry name" value="Ketoacyl_synth_N"/>
</dbReference>
<dbReference type="EMBL" id="KI964558">
    <property type="protein sequence ID" value="EUC36773.1"/>
    <property type="molecule type" value="Genomic_DNA"/>
</dbReference>
<feature type="domain" description="Ketosynthase family 3 (KS3)" evidence="3">
    <location>
        <begin position="7"/>
        <end position="383"/>
    </location>
</feature>
<dbReference type="Pfam" id="PF00109">
    <property type="entry name" value="ketoacyl-synt"/>
    <property type="match status" value="1"/>
</dbReference>
<keyword evidence="5" id="KW-1185">Reference proteome</keyword>
<proteinExistence type="inferred from homology"/>
<dbReference type="HOGENOM" id="CLU_000022_16_2_1"/>
<dbReference type="AlphaFoldDB" id="W6YGK6"/>
<dbReference type="InterPro" id="IPR016039">
    <property type="entry name" value="Thiolase-like"/>
</dbReference>
<dbReference type="GO" id="GO:0006633">
    <property type="term" value="P:fatty acid biosynthetic process"/>
    <property type="evidence" value="ECO:0007669"/>
    <property type="project" value="InterPro"/>
</dbReference>
<reference evidence="4 5" key="1">
    <citation type="journal article" date="2013" name="PLoS Genet.">
        <title>Comparative genome structure, secondary metabolite, and effector coding capacity across Cochliobolus pathogens.</title>
        <authorList>
            <person name="Condon B.J."/>
            <person name="Leng Y."/>
            <person name="Wu D."/>
            <person name="Bushley K.E."/>
            <person name="Ohm R.A."/>
            <person name="Otillar R."/>
            <person name="Martin J."/>
            <person name="Schackwitz W."/>
            <person name="Grimwood J."/>
            <person name="MohdZainudin N."/>
            <person name="Xue C."/>
            <person name="Wang R."/>
            <person name="Manning V.A."/>
            <person name="Dhillon B."/>
            <person name="Tu Z.J."/>
            <person name="Steffenson B.J."/>
            <person name="Salamov A."/>
            <person name="Sun H."/>
            <person name="Lowry S."/>
            <person name="LaButti K."/>
            <person name="Han J."/>
            <person name="Copeland A."/>
            <person name="Lindquist E."/>
            <person name="Barry K."/>
            <person name="Schmutz J."/>
            <person name="Baker S.E."/>
            <person name="Ciuffetti L.M."/>
            <person name="Grigoriev I.V."/>
            <person name="Zhong S."/>
            <person name="Turgeon B.G."/>
        </authorList>
    </citation>
    <scope>NUCLEOTIDE SEQUENCE [LARGE SCALE GENOMIC DNA]</scope>
    <source>
        <strain evidence="4 5">26-R-13</strain>
    </source>
</reference>
<name>W6YGK6_COCC2</name>
<dbReference type="PANTHER" id="PTHR43775">
    <property type="entry name" value="FATTY ACID SYNTHASE"/>
    <property type="match status" value="1"/>
</dbReference>
<dbReference type="eggNOG" id="KOG1202">
    <property type="taxonomic scope" value="Eukaryota"/>
</dbReference>
<protein>
    <recommendedName>
        <fullName evidence="3">Ketosynthase family 3 (KS3) domain-containing protein</fullName>
    </recommendedName>
</protein>
<dbReference type="GO" id="GO:0004315">
    <property type="term" value="F:3-oxoacyl-[acyl-carrier-protein] synthase activity"/>
    <property type="evidence" value="ECO:0007669"/>
    <property type="project" value="InterPro"/>
</dbReference>
<dbReference type="GeneID" id="19145202"/>
<organism evidence="4 5">
    <name type="scientific">Cochliobolus carbonum (strain 26-R-13)</name>
    <name type="common">Maize leaf spot fungus</name>
    <name type="synonym">Bipolaris zeicola</name>
    <dbReference type="NCBI Taxonomy" id="930089"/>
    <lineage>
        <taxon>Eukaryota</taxon>
        <taxon>Fungi</taxon>
        <taxon>Dikarya</taxon>
        <taxon>Ascomycota</taxon>
        <taxon>Pezizomycotina</taxon>
        <taxon>Dothideomycetes</taxon>
        <taxon>Pleosporomycetidae</taxon>
        <taxon>Pleosporales</taxon>
        <taxon>Pleosporineae</taxon>
        <taxon>Pleosporaceae</taxon>
        <taxon>Bipolaris</taxon>
    </lineage>
</organism>
<evidence type="ECO:0000313" key="4">
    <source>
        <dbReference type="EMBL" id="EUC36773.1"/>
    </source>
</evidence>
<evidence type="ECO:0000259" key="3">
    <source>
        <dbReference type="PROSITE" id="PS52004"/>
    </source>
</evidence>